<dbReference type="GO" id="GO:0008453">
    <property type="term" value="F:alanine-glyoxylate transaminase activity"/>
    <property type="evidence" value="ECO:0007669"/>
    <property type="project" value="TreeGrafter"/>
</dbReference>
<evidence type="ECO:0000259" key="3">
    <source>
        <dbReference type="Pfam" id="PF00266"/>
    </source>
</evidence>
<evidence type="ECO:0000256" key="1">
    <source>
        <dbReference type="ARBA" id="ARBA00001933"/>
    </source>
</evidence>
<name>A0A0T6B2B4_9SCAR</name>
<dbReference type="PANTHER" id="PTHR21152">
    <property type="entry name" value="AMINOTRANSFERASE CLASS V"/>
    <property type="match status" value="1"/>
</dbReference>
<keyword evidence="5" id="KW-1185">Reference proteome</keyword>
<evidence type="ECO:0000313" key="4">
    <source>
        <dbReference type="EMBL" id="KRT81480.1"/>
    </source>
</evidence>
<dbReference type="Proteomes" id="UP000051574">
    <property type="component" value="Unassembled WGS sequence"/>
</dbReference>
<dbReference type="SUPFAM" id="SSF53383">
    <property type="entry name" value="PLP-dependent transferases"/>
    <property type="match status" value="1"/>
</dbReference>
<accession>A0A0T6B2B4</accession>
<evidence type="ECO:0000313" key="5">
    <source>
        <dbReference type="Proteomes" id="UP000051574"/>
    </source>
</evidence>
<dbReference type="InterPro" id="IPR015424">
    <property type="entry name" value="PyrdxlP-dep_Trfase"/>
</dbReference>
<dbReference type="GO" id="GO:0019265">
    <property type="term" value="P:glycine biosynthetic process, by transamination of glyoxylate"/>
    <property type="evidence" value="ECO:0007669"/>
    <property type="project" value="TreeGrafter"/>
</dbReference>
<dbReference type="AlphaFoldDB" id="A0A0T6B2B4"/>
<comment type="cofactor">
    <cofactor evidence="1">
        <name>pyridoxal 5'-phosphate</name>
        <dbReference type="ChEBI" id="CHEBI:597326"/>
    </cofactor>
</comment>
<reference evidence="4 5" key="1">
    <citation type="submission" date="2015-09" db="EMBL/GenBank/DDBJ databases">
        <title>Draft genome of the scarab beetle Oryctes borbonicus.</title>
        <authorList>
            <person name="Meyer J.M."/>
            <person name="Markov G.V."/>
            <person name="Baskaran P."/>
            <person name="Herrmann M."/>
            <person name="Sommer R.J."/>
            <person name="Roedelsperger C."/>
        </authorList>
    </citation>
    <scope>NUCLEOTIDE SEQUENCE [LARGE SCALE GENOMIC DNA]</scope>
    <source>
        <strain evidence="4">OB123</strain>
        <tissue evidence="4">Whole animal</tissue>
    </source>
</reference>
<dbReference type="OrthoDB" id="7403325at2759"/>
<protein>
    <recommendedName>
        <fullName evidence="3">Aminotransferase class V domain-containing protein</fullName>
    </recommendedName>
</protein>
<comment type="caution">
    <text evidence="4">The sequence shown here is derived from an EMBL/GenBank/DDBJ whole genome shotgun (WGS) entry which is preliminary data.</text>
</comment>
<organism evidence="4 5">
    <name type="scientific">Oryctes borbonicus</name>
    <dbReference type="NCBI Taxonomy" id="1629725"/>
    <lineage>
        <taxon>Eukaryota</taxon>
        <taxon>Metazoa</taxon>
        <taxon>Ecdysozoa</taxon>
        <taxon>Arthropoda</taxon>
        <taxon>Hexapoda</taxon>
        <taxon>Insecta</taxon>
        <taxon>Pterygota</taxon>
        <taxon>Neoptera</taxon>
        <taxon>Endopterygota</taxon>
        <taxon>Coleoptera</taxon>
        <taxon>Polyphaga</taxon>
        <taxon>Scarabaeiformia</taxon>
        <taxon>Scarabaeidae</taxon>
        <taxon>Dynastinae</taxon>
        <taxon>Oryctes</taxon>
    </lineage>
</organism>
<dbReference type="GO" id="GO:0005777">
    <property type="term" value="C:peroxisome"/>
    <property type="evidence" value="ECO:0007669"/>
    <property type="project" value="TreeGrafter"/>
</dbReference>
<dbReference type="GO" id="GO:0004760">
    <property type="term" value="F:L-serine-pyruvate transaminase activity"/>
    <property type="evidence" value="ECO:0007669"/>
    <property type="project" value="TreeGrafter"/>
</dbReference>
<dbReference type="PANTHER" id="PTHR21152:SF40">
    <property type="entry name" value="ALANINE--GLYOXYLATE AMINOTRANSFERASE"/>
    <property type="match status" value="1"/>
</dbReference>
<sequence length="130" mass="13973">MDEIKQGIRYIFQTRNKLTLCVSGAAHAAIEAVMCNLLEPGEVVLIANNGLWGERAVAMASRYGASVRQIKAPAGDNFTLAAIEEGLVKYKPALLFIVQGESSTGCYQPVEGIGDLCHRYNCLLAVDTVA</sequence>
<proteinExistence type="predicted"/>
<dbReference type="InterPro" id="IPR015421">
    <property type="entry name" value="PyrdxlP-dep_Trfase_major"/>
</dbReference>
<feature type="domain" description="Aminotransferase class V" evidence="3">
    <location>
        <begin position="1"/>
        <end position="129"/>
    </location>
</feature>
<dbReference type="Pfam" id="PF00266">
    <property type="entry name" value="Aminotran_5"/>
    <property type="match status" value="1"/>
</dbReference>
<keyword evidence="2" id="KW-0663">Pyridoxal phosphate</keyword>
<dbReference type="InterPro" id="IPR000192">
    <property type="entry name" value="Aminotrans_V_dom"/>
</dbReference>
<dbReference type="Gene3D" id="3.40.640.10">
    <property type="entry name" value="Type I PLP-dependent aspartate aminotransferase-like (Major domain)"/>
    <property type="match status" value="1"/>
</dbReference>
<feature type="non-terminal residue" evidence="4">
    <location>
        <position position="130"/>
    </location>
</feature>
<evidence type="ECO:0000256" key="2">
    <source>
        <dbReference type="ARBA" id="ARBA00022898"/>
    </source>
</evidence>
<dbReference type="EMBL" id="LJIG01016145">
    <property type="protein sequence ID" value="KRT81480.1"/>
    <property type="molecule type" value="Genomic_DNA"/>
</dbReference>
<gene>
    <name evidence="4" type="ORF">AMK59_5751</name>
</gene>